<dbReference type="EMBL" id="CP012673">
    <property type="protein sequence ID" value="AUX47918.1"/>
    <property type="molecule type" value="Genomic_DNA"/>
</dbReference>
<protein>
    <submittedName>
        <fullName evidence="1">Uncharacterized protein</fullName>
    </submittedName>
</protein>
<sequence length="75" mass="8065">MAPEETRTRLIAQIASLLNEGTMPADARAAGLTLIGWLARRMPGEEASRDGVEEMCRRAAVLGCGPRRVGGRRST</sequence>
<evidence type="ECO:0000313" key="1">
    <source>
        <dbReference type="EMBL" id="AUX47918.1"/>
    </source>
</evidence>
<reference evidence="1 2" key="1">
    <citation type="submission" date="2015-09" db="EMBL/GenBank/DDBJ databases">
        <title>Sorangium comparison.</title>
        <authorList>
            <person name="Zaburannyi N."/>
            <person name="Bunk B."/>
            <person name="Overmann J."/>
            <person name="Mueller R."/>
        </authorList>
    </citation>
    <scope>NUCLEOTIDE SEQUENCE [LARGE SCALE GENOMIC DNA]</scope>
    <source>
        <strain evidence="1 2">So ce26</strain>
    </source>
</reference>
<accession>A0A2L0F8J6</accession>
<dbReference type="Proteomes" id="UP000238348">
    <property type="component" value="Chromosome"/>
</dbReference>
<evidence type="ECO:0000313" key="2">
    <source>
        <dbReference type="Proteomes" id="UP000238348"/>
    </source>
</evidence>
<organism evidence="1 2">
    <name type="scientific">Sorangium cellulosum</name>
    <name type="common">Polyangium cellulosum</name>
    <dbReference type="NCBI Taxonomy" id="56"/>
    <lineage>
        <taxon>Bacteria</taxon>
        <taxon>Pseudomonadati</taxon>
        <taxon>Myxococcota</taxon>
        <taxon>Polyangia</taxon>
        <taxon>Polyangiales</taxon>
        <taxon>Polyangiaceae</taxon>
        <taxon>Sorangium</taxon>
    </lineage>
</organism>
<proteinExistence type="predicted"/>
<dbReference type="AlphaFoldDB" id="A0A2L0F8J6"/>
<gene>
    <name evidence="1" type="ORF">SOCE26_094440</name>
</gene>
<name>A0A2L0F8J6_SORCE</name>